<organism evidence="2 3">
    <name type="scientific">Chitinophaga caeni</name>
    <dbReference type="NCBI Taxonomy" id="2029983"/>
    <lineage>
        <taxon>Bacteria</taxon>
        <taxon>Pseudomonadati</taxon>
        <taxon>Bacteroidota</taxon>
        <taxon>Chitinophagia</taxon>
        <taxon>Chitinophagales</taxon>
        <taxon>Chitinophagaceae</taxon>
        <taxon>Chitinophaga</taxon>
    </lineage>
</organism>
<keyword evidence="1" id="KW-0732">Signal</keyword>
<dbReference type="AlphaFoldDB" id="A0A291R1C1"/>
<dbReference type="OrthoDB" id="1405967at2"/>
<name>A0A291R1C1_9BACT</name>
<dbReference type="EMBL" id="CP023777">
    <property type="protein sequence ID" value="ATL49965.1"/>
    <property type="molecule type" value="Genomic_DNA"/>
</dbReference>
<sequence>MMKKIFILMIMLCASATTFACDICGCGVGSYYIGILPEFNKKIFGLRYRYNTLTTHIGAGGQTSYLTTDETYRTLELWGGWTIGKRFRIMGTLPVNFNEKFNQGITTHKNGLGDMNLQAYYQLLDNRASAGQKLIVQSLWLGAGIKAPTGKYDSEEKSPSQQSANIFQLGTGSVDFTFNAMYDLRIQDAGINFAASYKLNTENKEHYQYGNKVSLNAQAYYKFRVKNKVTIAPNIGALYESAQKDKDDGFTNDISGGNIAMGTAGVEVSFNKFSVGGNFQTPLHQDLAGGFVQAHNRAMVHVSILL</sequence>
<protein>
    <recommendedName>
        <fullName evidence="4">Transporter</fullName>
    </recommendedName>
</protein>
<feature type="chain" id="PRO_5012223076" description="Transporter" evidence="1">
    <location>
        <begin position="21"/>
        <end position="306"/>
    </location>
</feature>
<gene>
    <name evidence="2" type="ORF">COR50_19760</name>
</gene>
<evidence type="ECO:0000313" key="3">
    <source>
        <dbReference type="Proteomes" id="UP000220133"/>
    </source>
</evidence>
<feature type="signal peptide" evidence="1">
    <location>
        <begin position="1"/>
        <end position="20"/>
    </location>
</feature>
<dbReference type="PROSITE" id="PS51257">
    <property type="entry name" value="PROKAR_LIPOPROTEIN"/>
    <property type="match status" value="1"/>
</dbReference>
<evidence type="ECO:0000313" key="2">
    <source>
        <dbReference type="EMBL" id="ATL49965.1"/>
    </source>
</evidence>
<evidence type="ECO:0000256" key="1">
    <source>
        <dbReference type="SAM" id="SignalP"/>
    </source>
</evidence>
<keyword evidence="3" id="KW-1185">Reference proteome</keyword>
<evidence type="ECO:0008006" key="4">
    <source>
        <dbReference type="Google" id="ProtNLM"/>
    </source>
</evidence>
<proteinExistence type="predicted"/>
<reference evidence="2 3" key="1">
    <citation type="submission" date="2017-10" db="EMBL/GenBank/DDBJ databases">
        <title>Paenichitinophaga pekingensis gen. nov., sp. nov., isolated from activated sludge.</title>
        <authorList>
            <person name="Jin D."/>
            <person name="Kong X."/>
            <person name="Deng Y."/>
            <person name="Bai Z."/>
        </authorList>
    </citation>
    <scope>NUCLEOTIDE SEQUENCE [LARGE SCALE GENOMIC DNA]</scope>
    <source>
        <strain evidence="2 3">13</strain>
    </source>
</reference>
<accession>A0A291R1C1</accession>
<dbReference type="KEGG" id="cbae:COR50_19760"/>
<dbReference type="Proteomes" id="UP000220133">
    <property type="component" value="Chromosome"/>
</dbReference>